<feature type="domain" description="POTRA" evidence="9">
    <location>
        <begin position="77"/>
        <end position="153"/>
    </location>
</feature>
<comment type="subcellular location">
    <subcellularLocation>
        <location evidence="1">Mitochondrion outer membrane</location>
        <topology evidence="1">Multi-pass membrane protein</topology>
    </subcellularLocation>
    <subcellularLocation>
        <location evidence="7">Plastid</location>
        <location evidence="7">Chloroplast outer membrane</location>
    </subcellularLocation>
</comment>
<dbReference type="FunFam" id="3.10.20.310:FF:000016">
    <property type="entry name" value="Outer membrane OMP85 family protein"/>
    <property type="match status" value="1"/>
</dbReference>
<comment type="similarity">
    <text evidence="2">Belongs to the SAM50/omp85 family.</text>
</comment>
<dbReference type="Proteomes" id="UP000467840">
    <property type="component" value="Chromosome 10"/>
</dbReference>
<feature type="compositionally biased region" description="Acidic residues" evidence="8">
    <location>
        <begin position="15"/>
        <end position="43"/>
    </location>
</feature>
<gene>
    <name evidence="10" type="ORF">GH714_013613</name>
</gene>
<dbReference type="Pfam" id="PF01103">
    <property type="entry name" value="Omp85"/>
    <property type="match status" value="1"/>
</dbReference>
<evidence type="ECO:0000256" key="2">
    <source>
        <dbReference type="ARBA" id="ARBA00010913"/>
    </source>
</evidence>
<dbReference type="InterPro" id="IPR034746">
    <property type="entry name" value="POTRA"/>
</dbReference>
<keyword evidence="11" id="KW-1185">Reference proteome</keyword>
<evidence type="ECO:0000256" key="8">
    <source>
        <dbReference type="SAM" id="MobiDB-lite"/>
    </source>
</evidence>
<dbReference type="InterPro" id="IPR000184">
    <property type="entry name" value="Bac_surfAg_D15"/>
</dbReference>
<dbReference type="Gene3D" id="3.10.20.310">
    <property type="entry name" value="membrane protein fhac"/>
    <property type="match status" value="1"/>
</dbReference>
<feature type="compositionally biased region" description="Polar residues" evidence="8">
    <location>
        <begin position="355"/>
        <end position="366"/>
    </location>
</feature>
<comment type="caution">
    <text evidence="10">The sequence shown here is derived from an EMBL/GenBank/DDBJ whole genome shotgun (WGS) entry which is preliminary data.</text>
</comment>
<keyword evidence="6" id="KW-0472">Membrane</keyword>
<accession>A0A6A6N2S9</accession>
<evidence type="ECO:0000313" key="10">
    <source>
        <dbReference type="EMBL" id="KAF2319155.1"/>
    </source>
</evidence>
<evidence type="ECO:0000313" key="11">
    <source>
        <dbReference type="Proteomes" id="UP000467840"/>
    </source>
</evidence>
<dbReference type="EMBL" id="JAAGAX010000003">
    <property type="protein sequence ID" value="KAF2319155.1"/>
    <property type="molecule type" value="Genomic_DNA"/>
</dbReference>
<dbReference type="PANTHER" id="PTHR12815:SF18">
    <property type="entry name" value="SORTING AND ASSEMBLY MACHINERY COMPONENT 50 HOMOLOG"/>
    <property type="match status" value="1"/>
</dbReference>
<dbReference type="PROSITE" id="PS51779">
    <property type="entry name" value="POTRA"/>
    <property type="match status" value="1"/>
</dbReference>
<evidence type="ECO:0000256" key="5">
    <source>
        <dbReference type="ARBA" id="ARBA00022805"/>
    </source>
</evidence>
<feature type="region of interest" description="Disordered" evidence="8">
    <location>
        <begin position="1"/>
        <end position="57"/>
    </location>
</feature>
<proteinExistence type="inferred from homology"/>
<evidence type="ECO:0000256" key="1">
    <source>
        <dbReference type="ARBA" id="ARBA00004374"/>
    </source>
</evidence>
<evidence type="ECO:0000256" key="6">
    <source>
        <dbReference type="ARBA" id="ARBA00023136"/>
    </source>
</evidence>
<dbReference type="Gene3D" id="2.40.160.50">
    <property type="entry name" value="membrane protein fhac: a member of the omp85/tpsb transporter family"/>
    <property type="match status" value="1"/>
</dbReference>
<keyword evidence="5" id="KW-1002">Plastid outer membrane</keyword>
<dbReference type="InterPro" id="IPR039910">
    <property type="entry name" value="D15-like"/>
</dbReference>
<dbReference type="GO" id="GO:0005741">
    <property type="term" value="C:mitochondrial outer membrane"/>
    <property type="evidence" value="ECO:0007669"/>
    <property type="project" value="UniProtKB-SubCell"/>
</dbReference>
<protein>
    <recommendedName>
        <fullName evidence="9">POTRA domain-containing protein</fullName>
    </recommendedName>
</protein>
<feature type="region of interest" description="Disordered" evidence="8">
    <location>
        <begin position="348"/>
        <end position="368"/>
    </location>
</feature>
<dbReference type="GO" id="GO:0009707">
    <property type="term" value="C:chloroplast outer membrane"/>
    <property type="evidence" value="ECO:0007669"/>
    <property type="project" value="UniProtKB-SubCell"/>
</dbReference>
<evidence type="ECO:0000256" key="4">
    <source>
        <dbReference type="ARBA" id="ARBA00022692"/>
    </source>
</evidence>
<sequence>MAVELESISGNPSNGEEDIDEEDEEGEDEGEEDEKEDLEEDIQPEWPNSRTLESRARRERAKVENLFRRIQTETVPLRVHDVIIKGNTKTKDSLIEAQTALLKDVSSMQDLLEASKVVNFRLQALDVFDSVKITLDSGPPELPGTANVVVEARSSTIEGTVKYKNIFGYGDLWDASLAYGGDHMAEKIIGLSLGLVSSRNHDLVYTLSWRILTDPSQMASRSIRRQLGHGLLSSLKYTFKIDRRNSHLRPTRGYAFVSTTQIGGLAPDSRSLRFLRQELDLRYAVPLGFLRSALNLGISGGLIFPWGTGFLNMPSPLPERFFLGGNLSPICTLGGPIALYGFSTRGLGPTEPRRQLQNNPTDGSSESGRDYLGGDLAVTAFADFSFDFPSKWCQSKGIHGHMFASAGNIDKLTENAYQNFSVRKFVESFRTSVGVGIVVPTNLFRLEVSYLSLS</sequence>
<evidence type="ECO:0000259" key="9">
    <source>
        <dbReference type="PROSITE" id="PS51779"/>
    </source>
</evidence>
<dbReference type="AlphaFoldDB" id="A0A6A6N2S9"/>
<keyword evidence="3" id="KW-1134">Transmembrane beta strand</keyword>
<dbReference type="PANTHER" id="PTHR12815">
    <property type="entry name" value="SORTING AND ASSEMBLY MACHINERY SAMM50 PROTEIN FAMILY MEMBER"/>
    <property type="match status" value="1"/>
</dbReference>
<name>A0A6A6N2S9_HEVBR</name>
<keyword evidence="4" id="KW-0812">Transmembrane</keyword>
<evidence type="ECO:0000256" key="7">
    <source>
        <dbReference type="ARBA" id="ARBA00024013"/>
    </source>
</evidence>
<keyword evidence="5" id="KW-0934">Plastid</keyword>
<organism evidence="10 11">
    <name type="scientific">Hevea brasiliensis</name>
    <name type="common">Para rubber tree</name>
    <name type="synonym">Siphonia brasiliensis</name>
    <dbReference type="NCBI Taxonomy" id="3981"/>
    <lineage>
        <taxon>Eukaryota</taxon>
        <taxon>Viridiplantae</taxon>
        <taxon>Streptophyta</taxon>
        <taxon>Embryophyta</taxon>
        <taxon>Tracheophyta</taxon>
        <taxon>Spermatophyta</taxon>
        <taxon>Magnoliopsida</taxon>
        <taxon>eudicotyledons</taxon>
        <taxon>Gunneridae</taxon>
        <taxon>Pentapetalae</taxon>
        <taxon>rosids</taxon>
        <taxon>fabids</taxon>
        <taxon>Malpighiales</taxon>
        <taxon>Euphorbiaceae</taxon>
        <taxon>Crotonoideae</taxon>
        <taxon>Micrandreae</taxon>
        <taxon>Hevea</taxon>
    </lineage>
</organism>
<evidence type="ECO:0000256" key="3">
    <source>
        <dbReference type="ARBA" id="ARBA00022452"/>
    </source>
</evidence>
<reference evidence="10 11" key="1">
    <citation type="journal article" date="2020" name="Mol. Plant">
        <title>The Chromosome-Based Rubber Tree Genome Provides New Insights into Spurge Genome Evolution and Rubber Biosynthesis.</title>
        <authorList>
            <person name="Liu J."/>
            <person name="Shi C."/>
            <person name="Shi C.C."/>
            <person name="Li W."/>
            <person name="Zhang Q.J."/>
            <person name="Zhang Y."/>
            <person name="Li K."/>
            <person name="Lu H.F."/>
            <person name="Shi C."/>
            <person name="Zhu S.T."/>
            <person name="Xiao Z.Y."/>
            <person name="Nan H."/>
            <person name="Yue Y."/>
            <person name="Zhu X.G."/>
            <person name="Wu Y."/>
            <person name="Hong X.N."/>
            <person name="Fan G.Y."/>
            <person name="Tong Y."/>
            <person name="Zhang D."/>
            <person name="Mao C.L."/>
            <person name="Liu Y.L."/>
            <person name="Hao S.J."/>
            <person name="Liu W.Q."/>
            <person name="Lv M.Q."/>
            <person name="Zhang H.B."/>
            <person name="Liu Y."/>
            <person name="Hu-Tang G.R."/>
            <person name="Wang J.P."/>
            <person name="Wang J.H."/>
            <person name="Sun Y.H."/>
            <person name="Ni S.B."/>
            <person name="Chen W.B."/>
            <person name="Zhang X.C."/>
            <person name="Jiao Y.N."/>
            <person name="Eichler E.E."/>
            <person name="Li G.H."/>
            <person name="Liu X."/>
            <person name="Gao L.Z."/>
        </authorList>
    </citation>
    <scope>NUCLEOTIDE SEQUENCE [LARGE SCALE GENOMIC DNA]</scope>
    <source>
        <strain evidence="11">cv. GT1</strain>
        <tissue evidence="10">Leaf</tissue>
    </source>
</reference>